<gene>
    <name evidence="1" type="ORF">HNP65_000873</name>
</gene>
<evidence type="ECO:0000313" key="2">
    <source>
        <dbReference type="Proteomes" id="UP000555828"/>
    </source>
</evidence>
<dbReference type="AlphaFoldDB" id="A0A841GKA2"/>
<reference evidence="1 2" key="1">
    <citation type="submission" date="2020-08" db="EMBL/GenBank/DDBJ databases">
        <title>Genomic Encyclopedia of Type Strains, Phase IV (KMG-IV): sequencing the most valuable type-strain genomes for metagenomic binning, comparative biology and taxonomic classification.</title>
        <authorList>
            <person name="Goeker M."/>
        </authorList>
    </citation>
    <scope>NUCLEOTIDE SEQUENCE [LARGE SCALE GENOMIC DNA]</scope>
    <source>
        <strain evidence="1 2">DSM 13481</strain>
    </source>
</reference>
<dbReference type="RefSeq" id="WP_184619114.1">
    <property type="nucleotide sequence ID" value="NZ_JACHEX010000002.1"/>
</dbReference>
<sequence length="323" mass="36483">MIKTFDKYKVIAIVGLEKNTGKTETFNFLLKNLNKRYTLGITSIGIDGEEKDQVTFTKKPNIFVEKNIIFATTEKYFKMKNFSAEILYVSDRRTSTGRIIIARARERGKIILAGPTTIDWLNEIKNKLFNFGAKKILIDGALSRISSSSISDAIVLATGAAVSLDVEKIASKTIDLIYKINLPRCKFNDLNNINLEKGIYLKDLKLLGESTLNFEDFDKLKEEKEIIIIGALTDSFVKKLIDKNIILDIIVKDFSKIFAKSSTLKLFKKLGGNIFVLNKPNLCLITVNPTSPYGYQINEEVLIEKISKEIEIPVVNIRKVDNI</sequence>
<organism evidence="1 2">
    <name type="scientific">Thermosipho japonicus</name>
    <dbReference type="NCBI Taxonomy" id="90323"/>
    <lineage>
        <taxon>Bacteria</taxon>
        <taxon>Thermotogati</taxon>
        <taxon>Thermotogota</taxon>
        <taxon>Thermotogae</taxon>
        <taxon>Thermotogales</taxon>
        <taxon>Fervidobacteriaceae</taxon>
        <taxon>Thermosipho</taxon>
    </lineage>
</organism>
<name>A0A841GKA2_9BACT</name>
<protein>
    <submittedName>
        <fullName evidence="1">Uncharacterized protein</fullName>
    </submittedName>
</protein>
<accession>A0A841GKA2</accession>
<proteinExistence type="predicted"/>
<dbReference type="EMBL" id="JACHEX010000002">
    <property type="protein sequence ID" value="MBB6062435.1"/>
    <property type="molecule type" value="Genomic_DNA"/>
</dbReference>
<evidence type="ECO:0000313" key="1">
    <source>
        <dbReference type="EMBL" id="MBB6062435.1"/>
    </source>
</evidence>
<dbReference type="Proteomes" id="UP000555828">
    <property type="component" value="Unassembled WGS sequence"/>
</dbReference>
<comment type="caution">
    <text evidence="1">The sequence shown here is derived from an EMBL/GenBank/DDBJ whole genome shotgun (WGS) entry which is preliminary data.</text>
</comment>
<keyword evidence="2" id="KW-1185">Reference proteome</keyword>